<feature type="domain" description="ABC transmembrane type-1" evidence="8">
    <location>
        <begin position="119"/>
        <end position="302"/>
    </location>
</feature>
<dbReference type="EMBL" id="MKIP01000027">
    <property type="protein sequence ID" value="OLP62198.1"/>
    <property type="molecule type" value="Genomic_DNA"/>
</dbReference>
<dbReference type="SUPFAM" id="SSF161098">
    <property type="entry name" value="MetI-like"/>
    <property type="match status" value="1"/>
</dbReference>
<sequence length="319" mass="35351">MVSSAVSHASPVVHAVHTQWSRMIATRRLYTGLGLLLLAYAFVASVQFADESNAGHFFDRLPHLFDFTSWLMPREWSDVWRALFDLPSLHDTGTEEYNFDVGRVYVWGSVYIPEYFELMFVTLNVALVATLISFFVAVPLSLLAAQNLSPSRPLCFMARRVLEFLRAFPTIVIAGLFAAVLSIGPVAAIIAVSLHAIGAIGKQFYEVAENIDMKAHEGVGAVGANWFERMRFAVLPQVLPNYLSYGLLRFEINVRSSTILGAVGAGGIGEELKLSISRGFGAKTLAMMLLLFLTVVAVDQFSAWLRRRLIGDEIIHQHV</sequence>
<dbReference type="InterPro" id="IPR005769">
    <property type="entry name" value="PhnE/PtxC"/>
</dbReference>
<dbReference type="RefSeq" id="WP_075625719.1">
    <property type="nucleotide sequence ID" value="NZ_FOAM01000015.1"/>
</dbReference>
<dbReference type="PROSITE" id="PS50928">
    <property type="entry name" value="ABC_TM1"/>
    <property type="match status" value="1"/>
</dbReference>
<accession>A0A1Q9B2G3</accession>
<evidence type="ECO:0000256" key="2">
    <source>
        <dbReference type="ARBA" id="ARBA00022448"/>
    </source>
</evidence>
<evidence type="ECO:0000256" key="1">
    <source>
        <dbReference type="ARBA" id="ARBA00004651"/>
    </source>
</evidence>
<evidence type="ECO:0000256" key="6">
    <source>
        <dbReference type="ARBA" id="ARBA00023136"/>
    </source>
</evidence>
<evidence type="ECO:0000256" key="7">
    <source>
        <dbReference type="RuleBase" id="RU363032"/>
    </source>
</evidence>
<dbReference type="Pfam" id="PF00528">
    <property type="entry name" value="BPD_transp_1"/>
    <property type="match status" value="1"/>
</dbReference>
<proteinExistence type="inferred from homology"/>
<dbReference type="InterPro" id="IPR000515">
    <property type="entry name" value="MetI-like"/>
</dbReference>
<dbReference type="AlphaFoldDB" id="A0A1Q9B2G3"/>
<dbReference type="NCBIfam" id="TIGR01097">
    <property type="entry name" value="PhnE"/>
    <property type="match status" value="1"/>
</dbReference>
<keyword evidence="5 7" id="KW-1133">Transmembrane helix</keyword>
<comment type="similarity">
    <text evidence="7">Belongs to the binding-protein-dependent transport system permease family.</text>
</comment>
<keyword evidence="4 7" id="KW-0812">Transmembrane</keyword>
<dbReference type="GO" id="GO:0005886">
    <property type="term" value="C:plasma membrane"/>
    <property type="evidence" value="ECO:0007669"/>
    <property type="project" value="UniProtKB-SubCell"/>
</dbReference>
<dbReference type="PANTHER" id="PTHR30043:SF1">
    <property type="entry name" value="ABC TRANSPORT SYSTEM PERMEASE PROTEIN P69"/>
    <property type="match status" value="1"/>
</dbReference>
<feature type="transmembrane region" description="Helical" evidence="7">
    <location>
        <begin position="118"/>
        <end position="143"/>
    </location>
</feature>
<evidence type="ECO:0000256" key="5">
    <source>
        <dbReference type="ARBA" id="ARBA00022989"/>
    </source>
</evidence>
<keyword evidence="10" id="KW-1185">Reference proteome</keyword>
<dbReference type="OrthoDB" id="9808005at2"/>
<feature type="transmembrane region" description="Helical" evidence="7">
    <location>
        <begin position="280"/>
        <end position="298"/>
    </location>
</feature>
<comment type="subcellular location">
    <subcellularLocation>
        <location evidence="1 7">Cell membrane</location>
        <topology evidence="1 7">Multi-pass membrane protein</topology>
    </subcellularLocation>
</comment>
<evidence type="ECO:0000313" key="9">
    <source>
        <dbReference type="EMBL" id="OLP62198.1"/>
    </source>
</evidence>
<dbReference type="PANTHER" id="PTHR30043">
    <property type="entry name" value="PHOSPHONATES TRANSPORT SYSTEM PERMEASE PROTEIN"/>
    <property type="match status" value="1"/>
</dbReference>
<keyword evidence="2 7" id="KW-0813">Transport</keyword>
<dbReference type="CDD" id="cd06261">
    <property type="entry name" value="TM_PBP2"/>
    <property type="match status" value="1"/>
</dbReference>
<evidence type="ECO:0000259" key="8">
    <source>
        <dbReference type="PROSITE" id="PS50928"/>
    </source>
</evidence>
<gene>
    <name evidence="9" type="ORF">BJF93_18395</name>
</gene>
<protein>
    <submittedName>
        <fullName evidence="9">Phosphonate ABC transporter, permease protein PhnE</fullName>
    </submittedName>
</protein>
<evidence type="ECO:0000313" key="10">
    <source>
        <dbReference type="Proteomes" id="UP000186364"/>
    </source>
</evidence>
<keyword evidence="6 7" id="KW-0472">Membrane</keyword>
<dbReference type="Gene3D" id="1.10.3720.10">
    <property type="entry name" value="MetI-like"/>
    <property type="match status" value="1"/>
</dbReference>
<reference evidence="9 10" key="1">
    <citation type="submission" date="2016-09" db="EMBL/GenBank/DDBJ databases">
        <title>Rhizobium sp. nov., a novel species isolated from the rice rhizosphere.</title>
        <authorList>
            <person name="Zhao J."/>
            <person name="Zhang X."/>
        </authorList>
    </citation>
    <scope>NUCLEOTIDE SEQUENCE [LARGE SCALE GENOMIC DNA]</scope>
    <source>
        <strain evidence="9 10">1.7048</strain>
    </source>
</reference>
<dbReference type="InterPro" id="IPR035906">
    <property type="entry name" value="MetI-like_sf"/>
</dbReference>
<organism evidence="9 10">
    <name type="scientific">Xaviernesmea oryzae</name>
    <dbReference type="NCBI Taxonomy" id="464029"/>
    <lineage>
        <taxon>Bacteria</taxon>
        <taxon>Pseudomonadati</taxon>
        <taxon>Pseudomonadota</taxon>
        <taxon>Alphaproteobacteria</taxon>
        <taxon>Hyphomicrobiales</taxon>
        <taxon>Rhizobiaceae</taxon>
        <taxon>Rhizobium/Agrobacterium group</taxon>
        <taxon>Xaviernesmea</taxon>
    </lineage>
</organism>
<evidence type="ECO:0000256" key="3">
    <source>
        <dbReference type="ARBA" id="ARBA00022475"/>
    </source>
</evidence>
<name>A0A1Q9B2G3_9HYPH</name>
<dbReference type="Proteomes" id="UP000186364">
    <property type="component" value="Unassembled WGS sequence"/>
</dbReference>
<feature type="transmembrane region" description="Helical" evidence="7">
    <location>
        <begin position="29"/>
        <end position="49"/>
    </location>
</feature>
<evidence type="ECO:0000256" key="4">
    <source>
        <dbReference type="ARBA" id="ARBA00022692"/>
    </source>
</evidence>
<keyword evidence="3" id="KW-1003">Cell membrane</keyword>
<comment type="caution">
    <text evidence="9">The sequence shown here is derived from an EMBL/GenBank/DDBJ whole genome shotgun (WGS) entry which is preliminary data.</text>
</comment>
<dbReference type="GO" id="GO:0015416">
    <property type="term" value="F:ABC-type phosphonate transporter activity"/>
    <property type="evidence" value="ECO:0007669"/>
    <property type="project" value="InterPro"/>
</dbReference>
<feature type="transmembrane region" description="Helical" evidence="7">
    <location>
        <begin position="164"/>
        <end position="197"/>
    </location>
</feature>